<evidence type="ECO:0000256" key="9">
    <source>
        <dbReference type="ARBA" id="ARBA00022777"/>
    </source>
</evidence>
<dbReference type="PRINTS" id="PR00344">
    <property type="entry name" value="BCTRLSENSOR"/>
</dbReference>
<evidence type="ECO:0000313" key="19">
    <source>
        <dbReference type="EMBL" id="MBO8441827.1"/>
    </source>
</evidence>
<dbReference type="PANTHER" id="PTHR45453:SF1">
    <property type="entry name" value="PHOSPHATE REGULON SENSOR PROTEIN PHOR"/>
    <property type="match status" value="1"/>
</dbReference>
<keyword evidence="10" id="KW-0067">ATP-binding</keyword>
<dbReference type="Gene3D" id="3.30.450.20">
    <property type="entry name" value="PAS domain"/>
    <property type="match status" value="2"/>
</dbReference>
<evidence type="ECO:0000256" key="14">
    <source>
        <dbReference type="SAM" id="Phobius"/>
    </source>
</evidence>
<proteinExistence type="predicted"/>
<feature type="domain" description="HAMP" evidence="18">
    <location>
        <begin position="184"/>
        <end position="236"/>
    </location>
</feature>
<feature type="transmembrane region" description="Helical" evidence="14">
    <location>
        <begin position="162"/>
        <end position="186"/>
    </location>
</feature>
<dbReference type="PROSITE" id="PS50109">
    <property type="entry name" value="HIS_KIN"/>
    <property type="match status" value="1"/>
</dbReference>
<evidence type="ECO:0000256" key="5">
    <source>
        <dbReference type="ARBA" id="ARBA00022553"/>
    </source>
</evidence>
<evidence type="ECO:0000313" key="20">
    <source>
        <dbReference type="Proteomes" id="UP000823614"/>
    </source>
</evidence>
<evidence type="ECO:0000256" key="1">
    <source>
        <dbReference type="ARBA" id="ARBA00000085"/>
    </source>
</evidence>
<feature type="domain" description="PAS" evidence="16">
    <location>
        <begin position="241"/>
        <end position="317"/>
    </location>
</feature>
<comment type="subcellular location">
    <subcellularLocation>
        <location evidence="2">Cell membrane</location>
        <topology evidence="2">Multi-pass membrane protein</topology>
    </subcellularLocation>
</comment>
<dbReference type="InterPro" id="IPR013767">
    <property type="entry name" value="PAS_fold"/>
</dbReference>
<dbReference type="FunFam" id="1.10.287.130:FF:000001">
    <property type="entry name" value="Two-component sensor histidine kinase"/>
    <property type="match status" value="1"/>
</dbReference>
<dbReference type="Proteomes" id="UP000823614">
    <property type="component" value="Unassembled WGS sequence"/>
</dbReference>
<evidence type="ECO:0000256" key="8">
    <source>
        <dbReference type="ARBA" id="ARBA00022741"/>
    </source>
</evidence>
<dbReference type="SMART" id="SM00387">
    <property type="entry name" value="HATPase_c"/>
    <property type="match status" value="1"/>
</dbReference>
<dbReference type="InterPro" id="IPR005467">
    <property type="entry name" value="His_kinase_dom"/>
</dbReference>
<dbReference type="InterPro" id="IPR003660">
    <property type="entry name" value="HAMP_dom"/>
</dbReference>
<dbReference type="SUPFAM" id="SSF103190">
    <property type="entry name" value="Sensory domain-like"/>
    <property type="match status" value="1"/>
</dbReference>
<dbReference type="InterPro" id="IPR036890">
    <property type="entry name" value="HATPase_C_sf"/>
</dbReference>
<dbReference type="EC" id="2.7.13.3" evidence="3"/>
<dbReference type="SUPFAM" id="SSF55874">
    <property type="entry name" value="ATPase domain of HSP90 chaperone/DNA topoisomerase II/histidine kinase"/>
    <property type="match status" value="1"/>
</dbReference>
<evidence type="ECO:0000256" key="13">
    <source>
        <dbReference type="ARBA" id="ARBA00023136"/>
    </source>
</evidence>
<dbReference type="InterPro" id="IPR029151">
    <property type="entry name" value="Sensor-like_sf"/>
</dbReference>
<dbReference type="InterPro" id="IPR003594">
    <property type="entry name" value="HATPase_dom"/>
</dbReference>
<dbReference type="InterPro" id="IPR000700">
    <property type="entry name" value="PAS-assoc_C"/>
</dbReference>
<dbReference type="Gene3D" id="1.10.8.500">
    <property type="entry name" value="HAMP domain in histidine kinase"/>
    <property type="match status" value="1"/>
</dbReference>
<dbReference type="Pfam" id="PF00512">
    <property type="entry name" value="HisKA"/>
    <property type="match status" value="1"/>
</dbReference>
<comment type="caution">
    <text evidence="19">The sequence shown here is derived from an EMBL/GenBank/DDBJ whole genome shotgun (WGS) entry which is preliminary data.</text>
</comment>
<keyword evidence="12" id="KW-0902">Two-component regulatory system</keyword>
<evidence type="ECO:0000256" key="7">
    <source>
        <dbReference type="ARBA" id="ARBA00022692"/>
    </source>
</evidence>
<evidence type="ECO:0000259" key="15">
    <source>
        <dbReference type="PROSITE" id="PS50109"/>
    </source>
</evidence>
<keyword evidence="7 14" id="KW-0812">Transmembrane</keyword>
<dbReference type="EMBL" id="JADIMP010000087">
    <property type="protein sequence ID" value="MBO8441827.1"/>
    <property type="molecule type" value="Genomic_DNA"/>
</dbReference>
<dbReference type="Gene3D" id="1.10.287.130">
    <property type="match status" value="1"/>
</dbReference>
<evidence type="ECO:0000256" key="12">
    <source>
        <dbReference type="ARBA" id="ARBA00023012"/>
    </source>
</evidence>
<dbReference type="SUPFAM" id="SSF47384">
    <property type="entry name" value="Homodimeric domain of signal transducing histidine kinase"/>
    <property type="match status" value="1"/>
</dbReference>
<dbReference type="InterPro" id="IPR004358">
    <property type="entry name" value="Sig_transdc_His_kin-like_C"/>
</dbReference>
<dbReference type="PANTHER" id="PTHR45453">
    <property type="entry name" value="PHOSPHATE REGULON SENSOR PROTEIN PHOR"/>
    <property type="match status" value="1"/>
</dbReference>
<dbReference type="SUPFAM" id="SSF55785">
    <property type="entry name" value="PYP-like sensor domain (PAS domain)"/>
    <property type="match status" value="1"/>
</dbReference>
<dbReference type="GO" id="GO:0000155">
    <property type="term" value="F:phosphorelay sensor kinase activity"/>
    <property type="evidence" value="ECO:0007669"/>
    <property type="project" value="InterPro"/>
</dbReference>
<evidence type="ECO:0000256" key="10">
    <source>
        <dbReference type="ARBA" id="ARBA00022840"/>
    </source>
</evidence>
<evidence type="ECO:0000256" key="4">
    <source>
        <dbReference type="ARBA" id="ARBA00022475"/>
    </source>
</evidence>
<dbReference type="AlphaFoldDB" id="A0A9D9H9Z8"/>
<comment type="catalytic activity">
    <reaction evidence="1">
        <text>ATP + protein L-histidine = ADP + protein N-phospho-L-histidine.</text>
        <dbReference type="EC" id="2.7.13.3"/>
    </reaction>
</comment>
<dbReference type="GO" id="GO:0016036">
    <property type="term" value="P:cellular response to phosphate starvation"/>
    <property type="evidence" value="ECO:0007669"/>
    <property type="project" value="TreeGrafter"/>
</dbReference>
<dbReference type="InterPro" id="IPR000014">
    <property type="entry name" value="PAS"/>
</dbReference>
<keyword evidence="5" id="KW-0597">Phosphoprotein</keyword>
<dbReference type="PROSITE" id="PS50113">
    <property type="entry name" value="PAC"/>
    <property type="match status" value="1"/>
</dbReference>
<evidence type="ECO:0000259" key="16">
    <source>
        <dbReference type="PROSITE" id="PS50112"/>
    </source>
</evidence>
<evidence type="ECO:0000256" key="2">
    <source>
        <dbReference type="ARBA" id="ARBA00004651"/>
    </source>
</evidence>
<dbReference type="Pfam" id="PF00989">
    <property type="entry name" value="PAS"/>
    <property type="match status" value="1"/>
</dbReference>
<sequence length="593" mass="67277">MLLVTLEIVGVFFVKHLEQQNINSFKQQVQLPAYVDNSLSEQLNRSNTKKANKEIKSILTNVNNPDITEIRVVDNNGIIRGTSDSANNNLVGQKTTNLNIKNAIYNGRTYKHNENNLKSNDRYYVSIVPLLNNSNGGHNIVGALYVRASLTNVYKNIRSITIIYFFAALIAIILGLFMSYIIARAITKPIYDMRKQTIQISRGNYKGKVRVYDSDELGQLAGMLNNLAVRMSDSQEEVKSEQRRLNLILRHMTDGIIATNRRGQIVNINKTALDFLNQKEEDVKQASILDVLQIRNKYSLRELSSGKIEITQNLSNEDRDLIVHESFSLIERANGEITGLVGVLHDVTEQQKVDEERKQFVSNVSHELRTPLTSVRSYVDTLNEGAWRDKELAPKFLKVIQSETNRMIRMINELLDLSRIDAGTAKLNLEVVNLNGLLNYIINRFDIMIDDESISKQYKINRILSEEALWVEIDTDKFIQVIDNIINNAIKYSPDGGTINCELSKKDNNAIISVSDHGLGIPNKEKKHIFDRFYRIDKARSRAQGGTGLGLAISKEFIEMFHGKIWVDSIEGKGSTFNISLPLEDVDGDDWNE</sequence>
<dbReference type="Pfam" id="PF23846">
    <property type="entry name" value="Cache_WalK"/>
    <property type="match status" value="1"/>
</dbReference>
<keyword evidence="9 19" id="KW-0418">Kinase</keyword>
<protein>
    <recommendedName>
        <fullName evidence="3">histidine kinase</fullName>
        <ecNumber evidence="3">2.7.13.3</ecNumber>
    </recommendedName>
</protein>
<dbReference type="FunFam" id="3.30.565.10:FF:000006">
    <property type="entry name" value="Sensor histidine kinase WalK"/>
    <property type="match status" value="1"/>
</dbReference>
<evidence type="ECO:0000259" key="17">
    <source>
        <dbReference type="PROSITE" id="PS50113"/>
    </source>
</evidence>
<feature type="domain" description="PAC" evidence="17">
    <location>
        <begin position="304"/>
        <end position="359"/>
    </location>
</feature>
<dbReference type="Gene3D" id="3.30.565.10">
    <property type="entry name" value="Histidine kinase-like ATPase, C-terminal domain"/>
    <property type="match status" value="1"/>
</dbReference>
<dbReference type="GO" id="GO:0005886">
    <property type="term" value="C:plasma membrane"/>
    <property type="evidence" value="ECO:0007669"/>
    <property type="project" value="UniProtKB-SubCell"/>
</dbReference>
<dbReference type="SMART" id="SM00388">
    <property type="entry name" value="HisKA"/>
    <property type="match status" value="1"/>
</dbReference>
<keyword evidence="8" id="KW-0547">Nucleotide-binding</keyword>
<dbReference type="SMART" id="SM00091">
    <property type="entry name" value="PAS"/>
    <property type="match status" value="1"/>
</dbReference>
<dbReference type="Pfam" id="PF00672">
    <property type="entry name" value="HAMP"/>
    <property type="match status" value="1"/>
</dbReference>
<dbReference type="Pfam" id="PF02518">
    <property type="entry name" value="HATPase_c"/>
    <property type="match status" value="1"/>
</dbReference>
<dbReference type="CDD" id="cd00082">
    <property type="entry name" value="HisKA"/>
    <property type="match status" value="1"/>
</dbReference>
<dbReference type="InterPro" id="IPR049814">
    <property type="entry name" value="Resp_reg_WalK"/>
</dbReference>
<dbReference type="InterPro" id="IPR003661">
    <property type="entry name" value="HisK_dim/P_dom"/>
</dbReference>
<dbReference type="GO" id="GO:0004721">
    <property type="term" value="F:phosphoprotein phosphatase activity"/>
    <property type="evidence" value="ECO:0007669"/>
    <property type="project" value="TreeGrafter"/>
</dbReference>
<evidence type="ECO:0000256" key="3">
    <source>
        <dbReference type="ARBA" id="ARBA00012438"/>
    </source>
</evidence>
<keyword evidence="13 14" id="KW-0472">Membrane</keyword>
<dbReference type="InterPro" id="IPR057640">
    <property type="entry name" value="Cache_WalK"/>
</dbReference>
<keyword evidence="11 14" id="KW-1133">Transmembrane helix</keyword>
<reference evidence="19" key="2">
    <citation type="journal article" date="2021" name="PeerJ">
        <title>Extensive microbial diversity within the chicken gut microbiome revealed by metagenomics and culture.</title>
        <authorList>
            <person name="Gilroy R."/>
            <person name="Ravi A."/>
            <person name="Getino M."/>
            <person name="Pursley I."/>
            <person name="Horton D.L."/>
            <person name="Alikhan N.F."/>
            <person name="Baker D."/>
            <person name="Gharbi K."/>
            <person name="Hall N."/>
            <person name="Watson M."/>
            <person name="Adriaenssens E.M."/>
            <person name="Foster-Nyarko E."/>
            <person name="Jarju S."/>
            <person name="Secka A."/>
            <person name="Antonio M."/>
            <person name="Oren A."/>
            <person name="Chaudhuri R.R."/>
            <person name="La Ragione R."/>
            <person name="Hildebrand F."/>
            <person name="Pallen M.J."/>
        </authorList>
    </citation>
    <scope>NUCLEOTIDE SEQUENCE</scope>
    <source>
        <strain evidence="19">C6-149</strain>
    </source>
</reference>
<keyword evidence="4" id="KW-1003">Cell membrane</keyword>
<dbReference type="CDD" id="cd00075">
    <property type="entry name" value="HATPase"/>
    <property type="match status" value="1"/>
</dbReference>
<evidence type="ECO:0000256" key="6">
    <source>
        <dbReference type="ARBA" id="ARBA00022679"/>
    </source>
</evidence>
<evidence type="ECO:0000256" key="11">
    <source>
        <dbReference type="ARBA" id="ARBA00022989"/>
    </source>
</evidence>
<organism evidence="19 20">
    <name type="scientific">Candidatus Gallilactobacillus intestinavium</name>
    <dbReference type="NCBI Taxonomy" id="2840838"/>
    <lineage>
        <taxon>Bacteria</taxon>
        <taxon>Bacillati</taxon>
        <taxon>Bacillota</taxon>
        <taxon>Bacilli</taxon>
        <taxon>Lactobacillales</taxon>
        <taxon>Lactobacillaceae</taxon>
        <taxon>Lactobacillaceae incertae sedis</taxon>
        <taxon>Candidatus Gallilactobacillus</taxon>
    </lineage>
</organism>
<dbReference type="SUPFAM" id="SSF158472">
    <property type="entry name" value="HAMP domain-like"/>
    <property type="match status" value="1"/>
</dbReference>
<dbReference type="SMART" id="SM00304">
    <property type="entry name" value="HAMP"/>
    <property type="match status" value="1"/>
</dbReference>
<dbReference type="GO" id="GO:0005524">
    <property type="term" value="F:ATP binding"/>
    <property type="evidence" value="ECO:0007669"/>
    <property type="project" value="UniProtKB-KW"/>
</dbReference>
<feature type="domain" description="Histidine kinase" evidence="15">
    <location>
        <begin position="363"/>
        <end position="585"/>
    </location>
</feature>
<reference evidence="19" key="1">
    <citation type="submission" date="2020-10" db="EMBL/GenBank/DDBJ databases">
        <authorList>
            <person name="Gilroy R."/>
        </authorList>
    </citation>
    <scope>NUCLEOTIDE SEQUENCE</scope>
    <source>
        <strain evidence="19">C6-149</strain>
    </source>
</reference>
<dbReference type="InterPro" id="IPR036097">
    <property type="entry name" value="HisK_dim/P_sf"/>
</dbReference>
<dbReference type="InterPro" id="IPR035965">
    <property type="entry name" value="PAS-like_dom_sf"/>
</dbReference>
<dbReference type="InterPro" id="IPR050351">
    <property type="entry name" value="BphY/WalK/GraS-like"/>
</dbReference>
<dbReference type="PROSITE" id="PS50112">
    <property type="entry name" value="PAS"/>
    <property type="match status" value="1"/>
</dbReference>
<accession>A0A9D9H9Z8</accession>
<dbReference type="PROSITE" id="PS50885">
    <property type="entry name" value="HAMP"/>
    <property type="match status" value="1"/>
</dbReference>
<evidence type="ECO:0000259" key="18">
    <source>
        <dbReference type="PROSITE" id="PS50885"/>
    </source>
</evidence>
<name>A0A9D9H9Z8_9LACO</name>
<dbReference type="CDD" id="cd00130">
    <property type="entry name" value="PAS"/>
    <property type="match status" value="1"/>
</dbReference>
<dbReference type="CDD" id="cd06225">
    <property type="entry name" value="HAMP"/>
    <property type="match status" value="1"/>
</dbReference>
<gene>
    <name evidence="19" type="primary">walK</name>
    <name evidence="19" type="ORF">IAA89_05295</name>
</gene>
<dbReference type="NCBIfam" id="TIGR00229">
    <property type="entry name" value="sensory_box"/>
    <property type="match status" value="1"/>
</dbReference>
<dbReference type="NCBIfam" id="NF033092">
    <property type="entry name" value="HK_WalK"/>
    <property type="match status" value="1"/>
</dbReference>
<dbReference type="GO" id="GO:0006355">
    <property type="term" value="P:regulation of DNA-templated transcription"/>
    <property type="evidence" value="ECO:0007669"/>
    <property type="project" value="InterPro"/>
</dbReference>
<keyword evidence="6" id="KW-0808">Transferase</keyword>